<reference evidence="2" key="1">
    <citation type="submission" date="2020-01" db="EMBL/GenBank/DDBJ databases">
        <authorList>
            <person name="Meier V. D."/>
            <person name="Meier V D."/>
        </authorList>
    </citation>
    <scope>NUCLEOTIDE SEQUENCE</scope>
    <source>
        <strain evidence="2">HLG_WM_MAG_05</strain>
    </source>
</reference>
<protein>
    <recommendedName>
        <fullName evidence="1">Trypsin-co-occurring domain-containing protein</fullName>
    </recommendedName>
</protein>
<evidence type="ECO:0000259" key="1">
    <source>
        <dbReference type="Pfam" id="PF19493"/>
    </source>
</evidence>
<accession>A0A6S6U0V7</accession>
<feature type="domain" description="Trypsin-co-occurring" evidence="1">
    <location>
        <begin position="32"/>
        <end position="122"/>
    </location>
</feature>
<name>A0A6S6U0V7_9BACT</name>
<dbReference type="InterPro" id="IPR045794">
    <property type="entry name" value="Trypco1"/>
</dbReference>
<gene>
    <name evidence="2" type="ORF">HELGO_WM56222</name>
</gene>
<evidence type="ECO:0000313" key="2">
    <source>
        <dbReference type="EMBL" id="CAA6825315.1"/>
    </source>
</evidence>
<organism evidence="2">
    <name type="scientific">uncultured Sulfurovum sp</name>
    <dbReference type="NCBI Taxonomy" id="269237"/>
    <lineage>
        <taxon>Bacteria</taxon>
        <taxon>Pseudomonadati</taxon>
        <taxon>Campylobacterota</taxon>
        <taxon>Epsilonproteobacteria</taxon>
        <taxon>Campylobacterales</taxon>
        <taxon>Sulfurovaceae</taxon>
        <taxon>Sulfurovum</taxon>
        <taxon>environmental samples</taxon>
    </lineage>
</organism>
<proteinExistence type="predicted"/>
<dbReference type="NCBIfam" id="NF041216">
    <property type="entry name" value="CU044_2847_fam"/>
    <property type="match status" value="1"/>
</dbReference>
<dbReference type="Pfam" id="PF19493">
    <property type="entry name" value="Trypco1"/>
    <property type="match status" value="1"/>
</dbReference>
<dbReference type="AlphaFoldDB" id="A0A6S6U0V7"/>
<dbReference type="EMBL" id="CACVAU010000082">
    <property type="protein sequence ID" value="CAA6825315.1"/>
    <property type="molecule type" value="Genomic_DNA"/>
</dbReference>
<sequence length="129" mass="14610">MSNCHVLKNYDKIHRLKKGNEMEERTKPISVKLDEETTIQFESTVPRGEQNISDKKMHMEYEKFSLSVEKIASQTIEPLKKLQAKKVTLKMGLALGLESGGLTAMIVKGTGKANMEVTIEWENDKKRGS</sequence>